<dbReference type="RefSeq" id="WP_018029648.1">
    <property type="nucleotide sequence ID" value="NZ_LS483343.1"/>
</dbReference>
<keyword evidence="2" id="KW-0812">Transmembrane</keyword>
<dbReference type="Proteomes" id="UP000249495">
    <property type="component" value="Chromosome 1"/>
</dbReference>
<sequence length="387" mass="42275">MKKFIYNTLIALGIFVTLLSLFIFLGVLGNYQNIMTQIATILFPLVAGPVLIAVVIIFFLAMLALWKNYRQKNKQNKGLVILALMSSFALLFGTVEWQQSKKIVEDNGGELTLLGETSIPLTAKPDGYKTYANKENKDLTVSIYENGESYGDNSQPILVYIHGGGWASGDSESQSGFLRGMANRGYVVFSINYRLATDEDPTWEKATEDIADAMNWIKANASNYGGDSSRLILSGESAGGHLALLYTGLVTNGQLNAPKPNAVGVMYPAIDLKWTSKNGRYLSTDPIPNIVEKYIGGDLTEYQDRLATVETRNYISKELPPIYIIHGEKDTLVTVTGSEDYVAKVKAAGGQAELVSLPYSNHGVNLQANVSLITNFAESIDGLSVKK</sequence>
<dbReference type="GO" id="GO:0004806">
    <property type="term" value="F:triacylglycerol lipase activity"/>
    <property type="evidence" value="ECO:0007669"/>
    <property type="project" value="UniProtKB-EC"/>
</dbReference>
<dbReference type="EMBL" id="LS483343">
    <property type="protein sequence ID" value="SQF40170.1"/>
    <property type="molecule type" value="Genomic_DNA"/>
</dbReference>
<feature type="domain" description="BD-FAE-like" evidence="3">
    <location>
        <begin position="152"/>
        <end position="342"/>
    </location>
</feature>
<evidence type="ECO:0000313" key="4">
    <source>
        <dbReference type="EMBL" id="SQF40170.1"/>
    </source>
</evidence>
<dbReference type="AlphaFoldDB" id="A0A2X3VFE2"/>
<feature type="transmembrane region" description="Helical" evidence="2">
    <location>
        <begin position="9"/>
        <end position="29"/>
    </location>
</feature>
<evidence type="ECO:0000313" key="5">
    <source>
        <dbReference type="Proteomes" id="UP000249495"/>
    </source>
</evidence>
<accession>A0A2X3VFE2</accession>
<feature type="transmembrane region" description="Helical" evidence="2">
    <location>
        <begin position="78"/>
        <end position="97"/>
    </location>
</feature>
<feature type="transmembrane region" description="Helical" evidence="2">
    <location>
        <begin position="41"/>
        <end position="66"/>
    </location>
</feature>
<dbReference type="EC" id="3.1.1.3" evidence="4"/>
<reference evidence="4 5" key="1">
    <citation type="submission" date="2018-06" db="EMBL/GenBank/DDBJ databases">
        <authorList>
            <consortium name="Pathogen Informatics"/>
            <person name="Doyle S."/>
        </authorList>
    </citation>
    <scope>NUCLEOTIDE SEQUENCE [LARGE SCALE GENOMIC DNA]</scope>
    <source>
        <strain evidence="4 5">NCTC12278</strain>
    </source>
</reference>
<dbReference type="PANTHER" id="PTHR48081">
    <property type="entry name" value="AB HYDROLASE SUPERFAMILY PROTEIN C4A8.06C"/>
    <property type="match status" value="1"/>
</dbReference>
<dbReference type="OrthoDB" id="9815425at2"/>
<protein>
    <submittedName>
        <fullName evidence="4">Lipase</fullName>
        <ecNumber evidence="4">3.1.1.3</ecNumber>
    </submittedName>
</protein>
<dbReference type="Gene3D" id="3.40.50.1820">
    <property type="entry name" value="alpha/beta hydrolase"/>
    <property type="match status" value="1"/>
</dbReference>
<dbReference type="InterPro" id="IPR050300">
    <property type="entry name" value="GDXG_lipolytic_enzyme"/>
</dbReference>
<dbReference type="InterPro" id="IPR029058">
    <property type="entry name" value="AB_hydrolase_fold"/>
</dbReference>
<name>A0A2X3VFE2_9STRE</name>
<keyword evidence="5" id="KW-1185">Reference proteome</keyword>
<organism evidence="4 5">
    <name type="scientific">Streptococcus ferus</name>
    <dbReference type="NCBI Taxonomy" id="1345"/>
    <lineage>
        <taxon>Bacteria</taxon>
        <taxon>Bacillati</taxon>
        <taxon>Bacillota</taxon>
        <taxon>Bacilli</taxon>
        <taxon>Lactobacillales</taxon>
        <taxon>Streptococcaceae</taxon>
        <taxon>Streptococcus</taxon>
    </lineage>
</organism>
<dbReference type="SUPFAM" id="SSF53474">
    <property type="entry name" value="alpha/beta-Hydrolases"/>
    <property type="match status" value="1"/>
</dbReference>
<keyword evidence="1 4" id="KW-0378">Hydrolase</keyword>
<gene>
    <name evidence="4" type="primary">lip2</name>
    <name evidence="4" type="ORF">NCTC12278_00788</name>
</gene>
<evidence type="ECO:0000256" key="2">
    <source>
        <dbReference type="SAM" id="Phobius"/>
    </source>
</evidence>
<dbReference type="KEGG" id="sfer:NCTC12278_00788"/>
<proteinExistence type="predicted"/>
<keyword evidence="2" id="KW-1133">Transmembrane helix</keyword>
<dbReference type="Pfam" id="PF20434">
    <property type="entry name" value="BD-FAE"/>
    <property type="match status" value="1"/>
</dbReference>
<keyword evidence="2" id="KW-0472">Membrane</keyword>
<dbReference type="STRING" id="1123303.GCA_000372425_00319"/>
<dbReference type="InterPro" id="IPR049492">
    <property type="entry name" value="BD-FAE-like_dom"/>
</dbReference>
<evidence type="ECO:0000259" key="3">
    <source>
        <dbReference type="Pfam" id="PF20434"/>
    </source>
</evidence>
<evidence type="ECO:0000256" key="1">
    <source>
        <dbReference type="ARBA" id="ARBA00022801"/>
    </source>
</evidence>